<dbReference type="RefSeq" id="WP_275844415.1">
    <property type="nucleotide sequence ID" value="NZ_CP135996.1"/>
</dbReference>
<evidence type="ECO:0000313" key="1">
    <source>
        <dbReference type="EMBL" id="WOC33194.1"/>
    </source>
</evidence>
<sequence>MKKAADIISKLVKAAAKFGAGATSASFGYQPKTPACLREKDAD</sequence>
<reference evidence="2" key="3">
    <citation type="submission" date="2024-06" db="EMBL/GenBank/DDBJ databases">
        <authorList>
            <person name="Zeng C."/>
        </authorList>
    </citation>
    <scope>NUCLEOTIDE SEQUENCE [LARGE SCALE GENOMIC DNA]</scope>
    <source>
        <strain evidence="2">ZCY20-5</strain>
    </source>
</reference>
<keyword evidence="2" id="KW-1185">Reference proteome</keyword>
<dbReference type="NCBIfam" id="TIGR04223">
    <property type="entry name" value="quorum_AgrD"/>
    <property type="match status" value="1"/>
</dbReference>
<evidence type="ECO:0000313" key="2">
    <source>
        <dbReference type="Proteomes" id="UP001300604"/>
    </source>
</evidence>
<gene>
    <name evidence="1" type="ORF">PXC00_04780</name>
</gene>
<reference evidence="2" key="1">
    <citation type="submission" date="2024-06" db="EMBL/GenBank/DDBJ databases">
        <title>Caproicibacterium argilliputei sp. nov, a novel caproic acid producing anaerobic bacterium isolated from pit mud.</title>
        <authorList>
            <person name="Zeng C."/>
        </authorList>
    </citation>
    <scope>NUCLEOTIDE SEQUENCE [LARGE SCALE GENOMIC DNA]</scope>
    <source>
        <strain evidence="2">ZCY20-5</strain>
    </source>
</reference>
<protein>
    <submittedName>
        <fullName evidence="1">Cyclic lactone autoinducer peptide</fullName>
    </submittedName>
</protein>
<dbReference type="AlphaFoldDB" id="A0AA97DCA9"/>
<reference evidence="1 2" key="2">
    <citation type="submission" date="2024-06" db="EMBL/GenBank/DDBJ databases">
        <title>Caproicibacterium argilliputei sp. nov, a novel caproic acid producing anaerobic bacterium isolated from pit mud.</title>
        <authorList>
            <person name="Xia S."/>
        </authorList>
    </citation>
    <scope>NUCLEOTIDE SEQUENCE [LARGE SCALE GENOMIC DNA]</scope>
    <source>
        <strain evidence="1 2">ZCY20-5</strain>
    </source>
</reference>
<dbReference type="EMBL" id="CP135996">
    <property type="protein sequence ID" value="WOC33194.1"/>
    <property type="molecule type" value="Genomic_DNA"/>
</dbReference>
<proteinExistence type="predicted"/>
<dbReference type="InterPro" id="IPR009229">
    <property type="entry name" value="AgrD"/>
</dbReference>
<dbReference type="Proteomes" id="UP001300604">
    <property type="component" value="Chromosome"/>
</dbReference>
<organism evidence="1 2">
    <name type="scientific">Caproicibacterium argilliputei</name>
    <dbReference type="NCBI Taxonomy" id="3030016"/>
    <lineage>
        <taxon>Bacteria</taxon>
        <taxon>Bacillati</taxon>
        <taxon>Bacillota</taxon>
        <taxon>Clostridia</taxon>
        <taxon>Eubacteriales</taxon>
        <taxon>Oscillospiraceae</taxon>
        <taxon>Caproicibacterium</taxon>
    </lineage>
</organism>
<name>A0AA97DCA9_9FIRM</name>
<accession>A0AA97DCA9</accession>
<dbReference type="KEGG" id="carl:PXC00_04780"/>